<dbReference type="CDD" id="cd04301">
    <property type="entry name" value="NAT_SF"/>
    <property type="match status" value="1"/>
</dbReference>
<gene>
    <name evidence="4" type="ORF">MM213_10105</name>
</gene>
<evidence type="ECO:0000256" key="1">
    <source>
        <dbReference type="ARBA" id="ARBA00022679"/>
    </source>
</evidence>
<evidence type="ECO:0000313" key="5">
    <source>
        <dbReference type="Proteomes" id="UP001165430"/>
    </source>
</evidence>
<protein>
    <submittedName>
        <fullName evidence="4">GNAT family N-acetyltransferase</fullName>
    </submittedName>
</protein>
<dbReference type="Gene3D" id="3.40.630.30">
    <property type="match status" value="1"/>
</dbReference>
<organism evidence="4 5">
    <name type="scientific">Belliella alkalica</name>
    <dbReference type="NCBI Taxonomy" id="1730871"/>
    <lineage>
        <taxon>Bacteria</taxon>
        <taxon>Pseudomonadati</taxon>
        <taxon>Bacteroidota</taxon>
        <taxon>Cytophagia</taxon>
        <taxon>Cytophagales</taxon>
        <taxon>Cyclobacteriaceae</taxon>
        <taxon>Belliella</taxon>
    </lineage>
</organism>
<name>A0ABS9VBL5_9BACT</name>
<dbReference type="EMBL" id="JAKZGO010000007">
    <property type="protein sequence ID" value="MCH7413838.1"/>
    <property type="molecule type" value="Genomic_DNA"/>
</dbReference>
<evidence type="ECO:0000256" key="2">
    <source>
        <dbReference type="ARBA" id="ARBA00023315"/>
    </source>
</evidence>
<dbReference type="PROSITE" id="PS51186">
    <property type="entry name" value="GNAT"/>
    <property type="match status" value="1"/>
</dbReference>
<feature type="domain" description="N-acetyltransferase" evidence="3">
    <location>
        <begin position="2"/>
        <end position="166"/>
    </location>
</feature>
<dbReference type="InterPro" id="IPR050832">
    <property type="entry name" value="Bact_Acetyltransf"/>
</dbReference>
<comment type="caution">
    <text evidence="4">The sequence shown here is derived from an EMBL/GenBank/DDBJ whole genome shotgun (WGS) entry which is preliminary data.</text>
</comment>
<dbReference type="PANTHER" id="PTHR43877:SF2">
    <property type="entry name" value="AMINOALKYLPHOSPHONATE N-ACETYLTRANSFERASE-RELATED"/>
    <property type="match status" value="1"/>
</dbReference>
<keyword evidence="2" id="KW-0012">Acyltransferase</keyword>
<dbReference type="RefSeq" id="WP_241411930.1">
    <property type="nucleotide sequence ID" value="NZ_JAKZGO010000007.1"/>
</dbReference>
<dbReference type="SUPFAM" id="SSF55729">
    <property type="entry name" value="Acyl-CoA N-acyltransferases (Nat)"/>
    <property type="match status" value="1"/>
</dbReference>
<keyword evidence="1" id="KW-0808">Transferase</keyword>
<dbReference type="InterPro" id="IPR016181">
    <property type="entry name" value="Acyl_CoA_acyltransferase"/>
</dbReference>
<reference evidence="4" key="1">
    <citation type="submission" date="2022-03" db="EMBL/GenBank/DDBJ databases">
        <title>De novo assembled genomes of Belliella spp. (Cyclobacteriaceae) strains.</title>
        <authorList>
            <person name="Szabo A."/>
            <person name="Korponai K."/>
            <person name="Felfoldi T."/>
        </authorList>
    </citation>
    <scope>NUCLEOTIDE SEQUENCE</scope>
    <source>
        <strain evidence="4">DSM 111903</strain>
    </source>
</reference>
<accession>A0ABS9VBL5</accession>
<dbReference type="Pfam" id="PF00583">
    <property type="entry name" value="Acetyltransf_1"/>
    <property type="match status" value="1"/>
</dbReference>
<sequence length="166" mass="19232">MIEIHPASENQLVEVQKIAYATWPNTFSNILTPVQIEYMLDQMYDLQELKSQMKIRKHNFLLAREGEETLGFCSYELNCEGSNSVKIHKIYILPNTQGKGIGKKLLNEVKKIADQNGFKSIYLNVNRFNKQAIEFYLYIGFKEIKKEVIDIGNGFVMDDLVLELTF</sequence>
<dbReference type="Proteomes" id="UP001165430">
    <property type="component" value="Unassembled WGS sequence"/>
</dbReference>
<evidence type="ECO:0000313" key="4">
    <source>
        <dbReference type="EMBL" id="MCH7413838.1"/>
    </source>
</evidence>
<keyword evidence="5" id="KW-1185">Reference proteome</keyword>
<dbReference type="PANTHER" id="PTHR43877">
    <property type="entry name" value="AMINOALKYLPHOSPHONATE N-ACETYLTRANSFERASE-RELATED-RELATED"/>
    <property type="match status" value="1"/>
</dbReference>
<proteinExistence type="predicted"/>
<dbReference type="InterPro" id="IPR000182">
    <property type="entry name" value="GNAT_dom"/>
</dbReference>
<evidence type="ECO:0000259" key="3">
    <source>
        <dbReference type="PROSITE" id="PS51186"/>
    </source>
</evidence>